<organism evidence="2 3">
    <name type="scientific">Nannochloropsis gaditana</name>
    <dbReference type="NCBI Taxonomy" id="72520"/>
    <lineage>
        <taxon>Eukaryota</taxon>
        <taxon>Sar</taxon>
        <taxon>Stramenopiles</taxon>
        <taxon>Ochrophyta</taxon>
        <taxon>Eustigmatophyceae</taxon>
        <taxon>Eustigmatales</taxon>
        <taxon>Monodopsidaceae</taxon>
        <taxon>Nannochloropsis</taxon>
    </lineage>
</organism>
<dbReference type="AlphaFoldDB" id="W7TC22"/>
<reference evidence="2 3" key="1">
    <citation type="journal article" date="2014" name="Mol. Plant">
        <title>Chromosome Scale Genome Assembly and Transcriptome Profiling of Nannochloropsis gaditana in Nitrogen Depletion.</title>
        <authorList>
            <person name="Corteggiani Carpinelli E."/>
            <person name="Telatin A."/>
            <person name="Vitulo N."/>
            <person name="Forcato C."/>
            <person name="D'Angelo M."/>
            <person name="Schiavon R."/>
            <person name="Vezzi A."/>
            <person name="Giacometti G.M."/>
            <person name="Morosinotto T."/>
            <person name="Valle G."/>
        </authorList>
    </citation>
    <scope>NUCLEOTIDE SEQUENCE [LARGE SCALE GENOMIC DNA]</scope>
    <source>
        <strain evidence="2 3">B-31</strain>
    </source>
</reference>
<feature type="region of interest" description="Disordered" evidence="1">
    <location>
        <begin position="1"/>
        <end position="24"/>
    </location>
</feature>
<comment type="caution">
    <text evidence="2">The sequence shown here is derived from an EMBL/GenBank/DDBJ whole genome shotgun (WGS) entry which is preliminary data.</text>
</comment>
<protein>
    <submittedName>
        <fullName evidence="2">Uncharacterized protein</fullName>
    </submittedName>
</protein>
<dbReference type="Proteomes" id="UP000019335">
    <property type="component" value="Chromosome 15"/>
</dbReference>
<proteinExistence type="predicted"/>
<evidence type="ECO:0000313" key="3">
    <source>
        <dbReference type="Proteomes" id="UP000019335"/>
    </source>
</evidence>
<dbReference type="EMBL" id="AZIL01001445">
    <property type="protein sequence ID" value="EWM23817.1"/>
    <property type="molecule type" value="Genomic_DNA"/>
</dbReference>
<accession>W7TC22</accession>
<name>W7TC22_9STRA</name>
<gene>
    <name evidence="2" type="ORF">Naga_103025g1</name>
</gene>
<evidence type="ECO:0000313" key="2">
    <source>
        <dbReference type="EMBL" id="EWM23817.1"/>
    </source>
</evidence>
<sequence>MISKKKASKKKKAVSSSGNSGAPAQDVVEYVGCFSSENMFVNKEYTGGAAGANFNLIRHSATAKGKR</sequence>
<evidence type="ECO:0000256" key="1">
    <source>
        <dbReference type="SAM" id="MobiDB-lite"/>
    </source>
</evidence>
<keyword evidence="3" id="KW-1185">Reference proteome</keyword>
<feature type="compositionally biased region" description="Basic residues" evidence="1">
    <location>
        <begin position="1"/>
        <end position="13"/>
    </location>
</feature>